<dbReference type="PRINTS" id="PR00723">
    <property type="entry name" value="SUBTILISIN"/>
</dbReference>
<evidence type="ECO:0000256" key="5">
    <source>
        <dbReference type="ARBA" id="ARBA00022825"/>
    </source>
</evidence>
<dbReference type="InterPro" id="IPR015500">
    <property type="entry name" value="Peptidase_S8_subtilisin-rel"/>
</dbReference>
<evidence type="ECO:0000256" key="3">
    <source>
        <dbReference type="ARBA" id="ARBA00022723"/>
    </source>
</evidence>
<dbReference type="EMBL" id="QBKR01000017">
    <property type="protein sequence ID" value="PTX58276.1"/>
    <property type="molecule type" value="Genomic_DNA"/>
</dbReference>
<protein>
    <submittedName>
        <fullName evidence="10">Subtilase family protein</fullName>
    </submittedName>
</protein>
<comment type="similarity">
    <text evidence="1 7 8">Belongs to the peptidase S8 family.</text>
</comment>
<evidence type="ECO:0000256" key="6">
    <source>
        <dbReference type="PIRSR" id="PIRSR615500-1"/>
    </source>
</evidence>
<comment type="caution">
    <text evidence="10">The sequence shown here is derived from an EMBL/GenBank/DDBJ whole genome shotgun (WGS) entry which is preliminary data.</text>
</comment>
<dbReference type="PROSITE" id="PS51892">
    <property type="entry name" value="SUBTILASE"/>
    <property type="match status" value="1"/>
</dbReference>
<name>A0A2T6BQG3_9BACL</name>
<dbReference type="PROSITE" id="PS00138">
    <property type="entry name" value="SUBTILASE_SER"/>
    <property type="match status" value="1"/>
</dbReference>
<feature type="domain" description="Peptidase S8/S53" evidence="9">
    <location>
        <begin position="120"/>
        <end position="353"/>
    </location>
</feature>
<keyword evidence="2 7" id="KW-0645">Protease</keyword>
<dbReference type="PANTHER" id="PTHR43806">
    <property type="entry name" value="PEPTIDASE S8"/>
    <property type="match status" value="1"/>
</dbReference>
<dbReference type="InterPro" id="IPR023827">
    <property type="entry name" value="Peptidase_S8_Asp-AS"/>
</dbReference>
<dbReference type="SUPFAM" id="SSF52743">
    <property type="entry name" value="Subtilisin-like"/>
    <property type="match status" value="1"/>
</dbReference>
<dbReference type="Proteomes" id="UP000244240">
    <property type="component" value="Unassembled WGS sequence"/>
</dbReference>
<evidence type="ECO:0000256" key="8">
    <source>
        <dbReference type="RuleBase" id="RU003355"/>
    </source>
</evidence>
<accession>A0A2T6BQG3</accession>
<dbReference type="InterPro" id="IPR050131">
    <property type="entry name" value="Peptidase_S8_subtilisin-like"/>
</dbReference>
<dbReference type="GO" id="GO:0006508">
    <property type="term" value="P:proteolysis"/>
    <property type="evidence" value="ECO:0007669"/>
    <property type="project" value="UniProtKB-KW"/>
</dbReference>
<dbReference type="InterPro" id="IPR036852">
    <property type="entry name" value="Peptidase_S8/S53_dom_sf"/>
</dbReference>
<dbReference type="GO" id="GO:0004252">
    <property type="term" value="F:serine-type endopeptidase activity"/>
    <property type="evidence" value="ECO:0007669"/>
    <property type="project" value="UniProtKB-UniRule"/>
</dbReference>
<reference evidence="10 11" key="1">
    <citation type="submission" date="2018-04" db="EMBL/GenBank/DDBJ databases">
        <title>Genomic Encyclopedia of Archaeal and Bacterial Type Strains, Phase II (KMG-II): from individual species to whole genera.</title>
        <authorList>
            <person name="Goeker M."/>
        </authorList>
    </citation>
    <scope>NUCLEOTIDE SEQUENCE [LARGE SCALE GENOMIC DNA]</scope>
    <source>
        <strain evidence="10 11">DSM 45787</strain>
    </source>
</reference>
<evidence type="ECO:0000313" key="10">
    <source>
        <dbReference type="EMBL" id="PTX58276.1"/>
    </source>
</evidence>
<organism evidence="10 11">
    <name type="scientific">Melghirimyces profundicolus</name>
    <dbReference type="NCBI Taxonomy" id="1242148"/>
    <lineage>
        <taxon>Bacteria</taxon>
        <taxon>Bacillati</taxon>
        <taxon>Bacillota</taxon>
        <taxon>Bacilli</taxon>
        <taxon>Bacillales</taxon>
        <taxon>Thermoactinomycetaceae</taxon>
        <taxon>Melghirimyces</taxon>
    </lineage>
</organism>
<dbReference type="InterPro" id="IPR000209">
    <property type="entry name" value="Peptidase_S8/S53_dom"/>
</dbReference>
<dbReference type="PROSITE" id="PS00137">
    <property type="entry name" value="SUBTILASE_HIS"/>
    <property type="match status" value="1"/>
</dbReference>
<feature type="active site" description="Charge relay system" evidence="6 7">
    <location>
        <position position="162"/>
    </location>
</feature>
<keyword evidence="4 7" id="KW-0378">Hydrolase</keyword>
<dbReference type="InterPro" id="IPR022398">
    <property type="entry name" value="Peptidase_S8_His-AS"/>
</dbReference>
<dbReference type="OrthoDB" id="9798386at2"/>
<feature type="active site" description="Charge relay system" evidence="6 7">
    <location>
        <position position="129"/>
    </location>
</feature>
<evidence type="ECO:0000256" key="1">
    <source>
        <dbReference type="ARBA" id="ARBA00011073"/>
    </source>
</evidence>
<dbReference type="InterPro" id="IPR034202">
    <property type="entry name" value="Subtilisin_Carlsberg-like"/>
</dbReference>
<dbReference type="InterPro" id="IPR023828">
    <property type="entry name" value="Peptidase_S8_Ser-AS"/>
</dbReference>
<dbReference type="Gene3D" id="3.40.50.200">
    <property type="entry name" value="Peptidase S8/S53 domain"/>
    <property type="match status" value="1"/>
</dbReference>
<dbReference type="Pfam" id="PF00082">
    <property type="entry name" value="Peptidase_S8"/>
    <property type="match status" value="1"/>
</dbReference>
<keyword evidence="11" id="KW-1185">Reference proteome</keyword>
<evidence type="ECO:0000256" key="2">
    <source>
        <dbReference type="ARBA" id="ARBA00022670"/>
    </source>
</evidence>
<evidence type="ECO:0000313" key="11">
    <source>
        <dbReference type="Proteomes" id="UP000244240"/>
    </source>
</evidence>
<dbReference type="CDD" id="cd07477">
    <property type="entry name" value="Peptidases_S8_Subtilisin_subset"/>
    <property type="match status" value="1"/>
</dbReference>
<dbReference type="RefSeq" id="WP_108024577.1">
    <property type="nucleotide sequence ID" value="NZ_QBKR01000017.1"/>
</dbReference>
<feature type="active site" description="Charge relay system" evidence="6 7">
    <location>
        <position position="316"/>
    </location>
</feature>
<keyword evidence="3" id="KW-0479">Metal-binding</keyword>
<evidence type="ECO:0000259" key="9">
    <source>
        <dbReference type="Pfam" id="PF00082"/>
    </source>
</evidence>
<dbReference type="PROSITE" id="PS00136">
    <property type="entry name" value="SUBTILASE_ASP"/>
    <property type="match status" value="1"/>
</dbReference>
<evidence type="ECO:0000256" key="7">
    <source>
        <dbReference type="PROSITE-ProRule" id="PRU01240"/>
    </source>
</evidence>
<proteinExistence type="inferred from homology"/>
<dbReference type="AlphaFoldDB" id="A0A2T6BQG3"/>
<sequence>MPKPEWFQGPEPMKRKPKRIRKIFYLRHFHNPKSCIREMNRAGGRPVRILPQLGIIIGEFAGKEGPRSLEGHPDVAHWEFDSRVTITDPYAGEIKEKTTDPLPWGIREVEAYKVWPYTKGRGIKVAVVDTGIANDHPSIQKNYAGGVNILSPMFTPYDYNGHGTHVAGTIAGRATELNVVGVAPRVRIYAVKAFNRKGSANLSDLLSAINWCIENDMDIVNMSFGMSKVSDSLRQAIQTAHRKGIMLVAAAGNQGISGTVDYPARYEETIGVTSVSKDGKLSAFSNTGEGVDLAAPGDKISSAWLNGTTRVMSGTSMAVPHVSGTVALLLYLRKNLTPAQVRDLLIHSARPIQTHPQYGKLNAFQSVQLLARSMGRFIP</sequence>
<dbReference type="GO" id="GO:0046872">
    <property type="term" value="F:metal ion binding"/>
    <property type="evidence" value="ECO:0007669"/>
    <property type="project" value="UniProtKB-KW"/>
</dbReference>
<dbReference type="PANTHER" id="PTHR43806:SF11">
    <property type="entry name" value="CEREVISIN-RELATED"/>
    <property type="match status" value="1"/>
</dbReference>
<evidence type="ECO:0000256" key="4">
    <source>
        <dbReference type="ARBA" id="ARBA00022801"/>
    </source>
</evidence>
<keyword evidence="5 7" id="KW-0720">Serine protease</keyword>
<gene>
    <name evidence="10" type="ORF">C8P63_11723</name>
</gene>